<dbReference type="SMART" id="SM00060">
    <property type="entry name" value="FN3"/>
    <property type="match status" value="2"/>
</dbReference>
<evidence type="ECO:0000313" key="3">
    <source>
        <dbReference type="Proteomes" id="UP000693672"/>
    </source>
</evidence>
<comment type="caution">
    <text evidence="2">The sequence shown here is derived from an EMBL/GenBank/DDBJ whole genome shotgun (WGS) entry which is preliminary data.</text>
</comment>
<dbReference type="CDD" id="cd00063">
    <property type="entry name" value="FN3"/>
    <property type="match status" value="1"/>
</dbReference>
<dbReference type="PROSITE" id="PS50853">
    <property type="entry name" value="FN3"/>
    <property type="match status" value="1"/>
</dbReference>
<sequence>MATVNIPADREITSTGTWDNNSNNLYGGGTDFNYNRIANYIPAGSTINSATAYLNAIYWPWGLPGFTHRFEAGSAWTDFDFGYSGSQITLDVTSAVQQALNAGTGVGGSVSLATYWYEYAYGENATYDSYIAVTYTPPNVKPNPPSVSYSVSSPTNAGTFNVNWGFSDPDGGDYQTAYQIVGSNNSWASWGYDSGKVADGNARSRAVSVGEGNWQFAVSVWDSRDVWSDWGGFGNIQIDRTPPTVSGGTASPRYINVQPNNTFQVEVTVTDNLSGVSIVRFPTAGPGYDFQWRDGVNRGGGRWTCDIPISAYNNNEGQYETHVYAYDNAGNVQMVRQVITIVDRTPPTINSVSPRQNIAENDATVTVNLTEAGSGMRVVYVDIFKPDGAARATGLQATNVGGGNWSSTYNNFDIDGNWSIWIYPRDNADNGGSVLTTVFRDTVKAADPNPTVSNIKTTSCTLSWNAFNDPAPSSGRKTTDVYFGEGNTAGFTGEMKHSGGDVGNITSLNITGLKPGTQYRYTVTYHDNANLESNYVYKTFRTNVLPSVTITSPTEGQSLNTRTPTVQWSFNDPEDAQTAFLIELVDGAYSTVLWSSGWISGSQKSYTLPAGVITADSGYFLRMLVRDQAGEQSGPIESTNRYFISDTTPPIITSPQGYSYTNQTTGNRRVWIYGVLDTSSGISMVYFTAYNAQGAVVGYGNAGQSGSDWYADVPLSNIQGEWYAEFQAQDRSGNTSPVVAVRFFVDSVRANDPNPSAVWGQTNATILWGGISDPPPSSGYMDTKLWLGEWDGSNWVGAMLYNGNVVATDSSVTTQYVSGLTPGKRYRYTVAHYDKADNQSAYTWREFVTKKKIGEMRMLLAGDAVLAIPIYDPNSGVLGNKQVRITTTNGSVGCFEIIPTNDQNASPIRVITAGGIKSISK</sequence>
<dbReference type="InterPro" id="IPR003961">
    <property type="entry name" value="FN3_dom"/>
</dbReference>
<dbReference type="Proteomes" id="UP000693672">
    <property type="component" value="Unassembled WGS sequence"/>
</dbReference>
<keyword evidence="3" id="KW-1185">Reference proteome</keyword>
<dbReference type="EMBL" id="CAJVAS010000006">
    <property type="protein sequence ID" value="CAG7617060.1"/>
    <property type="molecule type" value="Genomic_DNA"/>
</dbReference>
<gene>
    <name evidence="2" type="ORF">PAESOLCIP111_01976</name>
</gene>
<dbReference type="Pfam" id="PF08481">
    <property type="entry name" value="GBS_Bsp-like"/>
    <property type="match status" value="1"/>
</dbReference>
<dbReference type="InterPro" id="IPR022038">
    <property type="entry name" value="Ig-like_bact"/>
</dbReference>
<accession>A0A916JZR2</accession>
<proteinExistence type="predicted"/>
<feature type="domain" description="Fibronectin type-III" evidence="1">
    <location>
        <begin position="446"/>
        <end position="547"/>
    </location>
</feature>
<dbReference type="Pfam" id="PF12245">
    <property type="entry name" value="Big_3_2"/>
    <property type="match status" value="1"/>
</dbReference>
<protein>
    <recommendedName>
        <fullName evidence="1">Fibronectin type-III domain-containing protein</fullName>
    </recommendedName>
</protein>
<evidence type="ECO:0000259" key="1">
    <source>
        <dbReference type="PROSITE" id="PS50853"/>
    </source>
</evidence>
<organism evidence="2 3">
    <name type="scientific">Paenibacillus solanacearum</name>
    <dbReference type="NCBI Taxonomy" id="2048548"/>
    <lineage>
        <taxon>Bacteria</taxon>
        <taxon>Bacillati</taxon>
        <taxon>Bacillota</taxon>
        <taxon>Bacilli</taxon>
        <taxon>Bacillales</taxon>
        <taxon>Paenibacillaceae</taxon>
        <taxon>Paenibacillus</taxon>
    </lineage>
</organism>
<evidence type="ECO:0000313" key="2">
    <source>
        <dbReference type="EMBL" id="CAG7617060.1"/>
    </source>
</evidence>
<dbReference type="InterPro" id="IPR013688">
    <property type="entry name" value="GBS_Bsp-like"/>
</dbReference>
<dbReference type="RefSeq" id="WP_218091758.1">
    <property type="nucleotide sequence ID" value="NZ_CAJVAS010000006.1"/>
</dbReference>
<name>A0A916JZR2_9BACL</name>
<dbReference type="AlphaFoldDB" id="A0A916JZR2"/>
<reference evidence="2" key="1">
    <citation type="submission" date="2021-06" db="EMBL/GenBank/DDBJ databases">
        <authorList>
            <person name="Criscuolo A."/>
        </authorList>
    </citation>
    <scope>NUCLEOTIDE SEQUENCE</scope>
    <source>
        <strain evidence="2">CIP111600</strain>
    </source>
</reference>